<keyword evidence="4" id="KW-1185">Reference proteome</keyword>
<feature type="domain" description="Sialidase" evidence="2">
    <location>
        <begin position="596"/>
        <end position="884"/>
    </location>
</feature>
<sequence precursor="true">MCAKLPALLFTLILTASLAADVPAQSLVPPGWDPALAGDRVLEGLIKVTAPEVRGAHDAEMALVGGRAYIVAECNDQQAGENPNWPHVYVALSIVDLETKKLLKVVPLARGEQVFANATLPVGACFVPRIIQKDAQTLRCYFASESPGKRQSQTWYRDFDLETQEFDDSIHRMKLKTAGGVLDLEPQHLHASAAANGFQKQAKDAGLYLFDAFKKFDGKTYVAINNFLAGQLALTTVNPAFDTLEIVGHFHDPQSMKLSESAVNRLPDGSWMAICRDEAGNRNYKFTTSVDGRNWTAAKELPHVAKGTNSKPTFDKFGDTYYLGWQEATRIGGAHRSVFNIDVSRDGKKWERKYRFETPKSFQYPAFHEYEGTVWLCVTQGDYSASRKERIMFGALEQTEQFASQAGQSRKPMVIPAPEPAVMKVGVKLFTDRQYTLIEAPEVLLGRKFLRTSIEGYEVQCKKPGELFVMTLSKPHGANRSDDLKRQGFEKLPTPEFQLFEGDLNRVFAYRKTVNPGDRIKLKKLALMVLGDKTEVEVVKAKGESRAEAAARIQRMEKVADLALVPPTLNTSPLPEYGYDRLDYGMTIGIERTPGGRLWACWVAGGDSPKAYFVLASSDDDGETWSDPRFVLDSHDPKLPIDRSILVGNLWTDPLGRLWLIFDQSMHMYDGRAGVWAIRCDNPDADKPQWSQPQRIWHGVTLNKPTVLADGSWMLPISLDQRPGFGPFKGCFAELEPLRGANVFVSSDEGASWERRGAARFPNPDWHEHMIVQRKDGSLWMLARTSKGIMQTTSTDGGRTWATPSKPPGIAHPNARFHLRRLASGKILLIKHGDSIDKHNGRVQLSAWLSEDEGLTWQGGLVLDERKGISYPDGFQAPDGTIYISYDRNRATDGEILMARFNEADILAKKFIGPKSQSKMLISRPLAPKSKK</sequence>
<evidence type="ECO:0000259" key="2">
    <source>
        <dbReference type="Pfam" id="PF13088"/>
    </source>
</evidence>
<accession>A0A518J0C8</accession>
<dbReference type="InterPro" id="IPR011040">
    <property type="entry name" value="Sialidase"/>
</dbReference>
<dbReference type="AlphaFoldDB" id="A0A518J0C8"/>
<dbReference type="CDD" id="cd15482">
    <property type="entry name" value="Sialidase_non-viral"/>
    <property type="match status" value="2"/>
</dbReference>
<feature type="chain" id="PRO_5021791303" description="Sialidase domain-containing protein" evidence="1">
    <location>
        <begin position="20"/>
        <end position="932"/>
    </location>
</feature>
<gene>
    <name evidence="3" type="ORF">Mal33_48210</name>
</gene>
<reference evidence="3 4" key="1">
    <citation type="submission" date="2019-02" db="EMBL/GenBank/DDBJ databases">
        <title>Deep-cultivation of Planctomycetes and their phenomic and genomic characterization uncovers novel biology.</title>
        <authorList>
            <person name="Wiegand S."/>
            <person name="Jogler M."/>
            <person name="Boedeker C."/>
            <person name="Pinto D."/>
            <person name="Vollmers J."/>
            <person name="Rivas-Marin E."/>
            <person name="Kohn T."/>
            <person name="Peeters S.H."/>
            <person name="Heuer A."/>
            <person name="Rast P."/>
            <person name="Oberbeckmann S."/>
            <person name="Bunk B."/>
            <person name="Jeske O."/>
            <person name="Meyerdierks A."/>
            <person name="Storesund J.E."/>
            <person name="Kallscheuer N."/>
            <person name="Luecker S."/>
            <person name="Lage O.M."/>
            <person name="Pohl T."/>
            <person name="Merkel B.J."/>
            <person name="Hornburger P."/>
            <person name="Mueller R.-W."/>
            <person name="Bruemmer F."/>
            <person name="Labrenz M."/>
            <person name="Spormann A.M."/>
            <person name="Op den Camp H."/>
            <person name="Overmann J."/>
            <person name="Amann R."/>
            <person name="Jetten M.S.M."/>
            <person name="Mascher T."/>
            <person name="Medema M.H."/>
            <person name="Devos D.P."/>
            <person name="Kaster A.-K."/>
            <person name="Ovreas L."/>
            <person name="Rohde M."/>
            <person name="Galperin M.Y."/>
            <person name="Jogler C."/>
        </authorList>
    </citation>
    <scope>NUCLEOTIDE SEQUENCE [LARGE SCALE GENOMIC DNA]</scope>
    <source>
        <strain evidence="3 4">Mal33</strain>
    </source>
</reference>
<dbReference type="PANTHER" id="PTHR43752:SF2">
    <property type="entry name" value="BNR_ASP-BOX REPEAT FAMILY PROTEIN"/>
    <property type="match status" value="1"/>
</dbReference>
<dbReference type="InterPro" id="IPR036278">
    <property type="entry name" value="Sialidase_sf"/>
</dbReference>
<name>A0A518J0C8_9BACT</name>
<evidence type="ECO:0000313" key="4">
    <source>
        <dbReference type="Proteomes" id="UP000316770"/>
    </source>
</evidence>
<evidence type="ECO:0000313" key="3">
    <source>
        <dbReference type="EMBL" id="QDV58796.1"/>
    </source>
</evidence>
<keyword evidence="1" id="KW-0732">Signal</keyword>
<feature type="signal peptide" evidence="1">
    <location>
        <begin position="1"/>
        <end position="19"/>
    </location>
</feature>
<dbReference type="RefSeq" id="WP_232529829.1">
    <property type="nucleotide sequence ID" value="NZ_CP036318.1"/>
</dbReference>
<dbReference type="Pfam" id="PF13088">
    <property type="entry name" value="BNR_2"/>
    <property type="match status" value="1"/>
</dbReference>
<dbReference type="Gene3D" id="2.120.10.10">
    <property type="match status" value="2"/>
</dbReference>
<proteinExistence type="predicted"/>
<protein>
    <recommendedName>
        <fullName evidence="2">Sialidase domain-containing protein</fullName>
    </recommendedName>
</protein>
<organism evidence="3 4">
    <name type="scientific">Rosistilla oblonga</name>
    <dbReference type="NCBI Taxonomy" id="2527990"/>
    <lineage>
        <taxon>Bacteria</taxon>
        <taxon>Pseudomonadati</taxon>
        <taxon>Planctomycetota</taxon>
        <taxon>Planctomycetia</taxon>
        <taxon>Pirellulales</taxon>
        <taxon>Pirellulaceae</taxon>
        <taxon>Rosistilla</taxon>
    </lineage>
</organism>
<dbReference type="EMBL" id="CP036318">
    <property type="protein sequence ID" value="QDV58796.1"/>
    <property type="molecule type" value="Genomic_DNA"/>
</dbReference>
<dbReference type="Proteomes" id="UP000316770">
    <property type="component" value="Chromosome"/>
</dbReference>
<evidence type="ECO:0000256" key="1">
    <source>
        <dbReference type="SAM" id="SignalP"/>
    </source>
</evidence>
<dbReference type="SUPFAM" id="SSF50939">
    <property type="entry name" value="Sialidases"/>
    <property type="match status" value="2"/>
</dbReference>
<dbReference type="PANTHER" id="PTHR43752">
    <property type="entry name" value="BNR/ASP-BOX REPEAT FAMILY PROTEIN"/>
    <property type="match status" value="1"/>
</dbReference>